<dbReference type="InterPro" id="IPR038987">
    <property type="entry name" value="MoeA-like"/>
</dbReference>
<keyword evidence="9" id="KW-0067">ATP-binding</keyword>
<dbReference type="GO" id="GO:0061599">
    <property type="term" value="F:molybdopterin molybdotransferase activity"/>
    <property type="evidence" value="ECO:0007669"/>
    <property type="project" value="UniProtKB-UniRule"/>
</dbReference>
<dbReference type="InterPro" id="IPR036425">
    <property type="entry name" value="MoaB/Mog-like_dom_sf"/>
</dbReference>
<keyword evidence="11 13" id="KW-0501">Molybdenum cofactor biosynthesis</keyword>
<keyword evidence="6 13" id="KW-0808">Transferase</keyword>
<dbReference type="SMART" id="SM00852">
    <property type="entry name" value="MoCF_biosynth"/>
    <property type="match status" value="2"/>
</dbReference>
<dbReference type="FunFam" id="2.170.190.11:FF:000001">
    <property type="entry name" value="Molybdopterin molybdenumtransferase"/>
    <property type="match status" value="1"/>
</dbReference>
<comment type="similarity">
    <text evidence="4">In the C-terminal section; belongs to the MoeA family.</text>
</comment>
<evidence type="ECO:0000256" key="5">
    <source>
        <dbReference type="ARBA" id="ARBA00022505"/>
    </source>
</evidence>
<dbReference type="GO" id="GO:0046872">
    <property type="term" value="F:metal ion binding"/>
    <property type="evidence" value="ECO:0007669"/>
    <property type="project" value="UniProtKB-UniRule"/>
</dbReference>
<dbReference type="CDD" id="cd00886">
    <property type="entry name" value="MogA_MoaB"/>
    <property type="match status" value="1"/>
</dbReference>
<dbReference type="InterPro" id="IPR008284">
    <property type="entry name" value="MoCF_biosynth_CS"/>
</dbReference>
<dbReference type="CDD" id="cd00887">
    <property type="entry name" value="MoeA"/>
    <property type="match status" value="1"/>
</dbReference>
<feature type="domain" description="MoaB/Mog" evidence="14">
    <location>
        <begin position="450"/>
        <end position="534"/>
    </location>
</feature>
<feature type="domain" description="MoaB/Mog" evidence="14">
    <location>
        <begin position="19"/>
        <end position="166"/>
    </location>
</feature>
<evidence type="ECO:0000256" key="7">
    <source>
        <dbReference type="ARBA" id="ARBA00022723"/>
    </source>
</evidence>
<dbReference type="GO" id="GO:0006777">
    <property type="term" value="P:Mo-molybdopterin cofactor biosynthetic process"/>
    <property type="evidence" value="ECO:0007669"/>
    <property type="project" value="UniProtKB-UniRule"/>
</dbReference>
<dbReference type="InterPro" id="IPR001453">
    <property type="entry name" value="MoaB/Mog_dom"/>
</dbReference>
<dbReference type="UniPathway" id="UPA00344"/>
<organism evidence="15 16">
    <name type="scientific">Acanthosepion pharaonis</name>
    <name type="common">Pharaoh cuttlefish</name>
    <name type="synonym">Sepia pharaonis</name>
    <dbReference type="NCBI Taxonomy" id="158019"/>
    <lineage>
        <taxon>Eukaryota</taxon>
        <taxon>Metazoa</taxon>
        <taxon>Spiralia</taxon>
        <taxon>Lophotrochozoa</taxon>
        <taxon>Mollusca</taxon>
        <taxon>Cephalopoda</taxon>
        <taxon>Coleoidea</taxon>
        <taxon>Decapodiformes</taxon>
        <taxon>Sepiida</taxon>
        <taxon>Sepiina</taxon>
        <taxon>Sepiidae</taxon>
        <taxon>Acanthosepion</taxon>
    </lineage>
</organism>
<dbReference type="GO" id="GO:0005829">
    <property type="term" value="C:cytosol"/>
    <property type="evidence" value="ECO:0007669"/>
    <property type="project" value="TreeGrafter"/>
</dbReference>
<keyword evidence="10 13" id="KW-0460">Magnesium</keyword>
<dbReference type="Gene3D" id="3.40.980.10">
    <property type="entry name" value="MoaB/Mog-like domain"/>
    <property type="match status" value="2"/>
</dbReference>
<gene>
    <name evidence="15" type="ORF">SPHA_20275</name>
</gene>
<evidence type="ECO:0000256" key="8">
    <source>
        <dbReference type="ARBA" id="ARBA00022741"/>
    </source>
</evidence>
<accession>A0A812BP68</accession>
<evidence type="ECO:0000256" key="13">
    <source>
        <dbReference type="RuleBase" id="RU365090"/>
    </source>
</evidence>
<dbReference type="InterPro" id="IPR036135">
    <property type="entry name" value="MoeA_linker/N_sf"/>
</dbReference>
<dbReference type="Pfam" id="PF00994">
    <property type="entry name" value="MoCF_biosynth"/>
    <property type="match status" value="2"/>
</dbReference>
<evidence type="ECO:0000256" key="11">
    <source>
        <dbReference type="ARBA" id="ARBA00023150"/>
    </source>
</evidence>
<comment type="catalytic activity">
    <reaction evidence="13">
        <text>adenylyl-molybdopterin + molybdate = Mo-molybdopterin + AMP + H(+)</text>
        <dbReference type="Rhea" id="RHEA:35047"/>
        <dbReference type="ChEBI" id="CHEBI:15378"/>
        <dbReference type="ChEBI" id="CHEBI:36264"/>
        <dbReference type="ChEBI" id="CHEBI:62727"/>
        <dbReference type="ChEBI" id="CHEBI:71302"/>
        <dbReference type="ChEBI" id="CHEBI:456215"/>
    </reaction>
</comment>
<dbReference type="GO" id="GO:0007529">
    <property type="term" value="P:establishment of synaptic specificity at neuromuscular junction"/>
    <property type="evidence" value="ECO:0007669"/>
    <property type="project" value="TreeGrafter"/>
</dbReference>
<dbReference type="GO" id="GO:0097112">
    <property type="term" value="P:gamma-aminobutyric acid receptor clustering"/>
    <property type="evidence" value="ECO:0007669"/>
    <property type="project" value="TreeGrafter"/>
</dbReference>
<protein>
    <submittedName>
        <fullName evidence="15">GPHN</fullName>
        <ecNumber evidence="15">2.10.1.1</ecNumber>
        <ecNumber evidence="15">2.7.7.75</ecNumber>
    </submittedName>
</protein>
<evidence type="ECO:0000256" key="6">
    <source>
        <dbReference type="ARBA" id="ARBA00022679"/>
    </source>
</evidence>
<sequence length="534" mass="58412">MMAAENSRLDLQRQRITVGLLTVSDSCFTKKAHDKSGNNLRSLIDEQQIIPGVVEVQQVVPDELHQIKDILKDWCDNLRLDIILTTGGTGFAHRDVTPEATKLIIEKEAPGFALTMIQKSLEITPMAILSRLVCGIRGKTLILNLPGSKKASQECLTFVTDVIPHAVSLIKDDQKEIIATHQQIQNQVIQHDKEESSGPSIILPSNIGIQDKLCVNQPTPPHNYRIYHDSQQPSNQNLHNYIDLSHMHCANESQVDASRVAYRARQSPYKMITVEDAVSIVLRETPMLETEILKYSDCLGRYLAEDVFAKEPLPPFPASIKDGYAVLSKDGTKNRHVIGQTTAGNIPQTRVQSGYCMRIATGAPVPIGADAVIQVEDTVLLQQTDDGKEEVEISITKPPSVGQDIRPVGSDIPQGEKVLKRNQYLGPSEVGLLATVGVFKVKCFKKPTIAVLSTGNELVEPGDSLSQGKIHDSNRSALLALFKEHNFSTIDLGIAEDSPDTLFTKLAMAISEADVVVTSGGVSMGEKVCALTYS</sequence>
<keyword evidence="8" id="KW-0547">Nucleotide-binding</keyword>
<comment type="similarity">
    <text evidence="13">Belongs to the MoeA family.</text>
</comment>
<dbReference type="SUPFAM" id="SSF53218">
    <property type="entry name" value="Molybdenum cofactor biosynthesis proteins"/>
    <property type="match status" value="2"/>
</dbReference>
<comment type="pathway">
    <text evidence="2 13">Cofactor biosynthesis; molybdopterin biosynthesis.</text>
</comment>
<dbReference type="SUPFAM" id="SSF63882">
    <property type="entry name" value="MoeA N-terminal region -like"/>
    <property type="match status" value="1"/>
</dbReference>
<dbReference type="GO" id="GO:0005524">
    <property type="term" value="F:ATP binding"/>
    <property type="evidence" value="ECO:0007669"/>
    <property type="project" value="UniProtKB-UniRule"/>
</dbReference>
<dbReference type="OrthoDB" id="4349954at2759"/>
<keyword evidence="15" id="KW-0548">Nucleotidyltransferase</keyword>
<dbReference type="PANTHER" id="PTHR10192:SF5">
    <property type="entry name" value="GEPHYRIN"/>
    <property type="match status" value="1"/>
</dbReference>
<name>A0A812BP68_ACAPH</name>
<keyword evidence="7 13" id="KW-0479">Metal-binding</keyword>
<dbReference type="AlphaFoldDB" id="A0A812BP68"/>
<comment type="cofactor">
    <cofactor evidence="1 13">
        <name>Mg(2+)</name>
        <dbReference type="ChEBI" id="CHEBI:18420"/>
    </cofactor>
</comment>
<dbReference type="GO" id="GO:0098970">
    <property type="term" value="P:postsynaptic neurotransmitter receptor diffusion trapping"/>
    <property type="evidence" value="ECO:0007669"/>
    <property type="project" value="TreeGrafter"/>
</dbReference>
<comment type="caution">
    <text evidence="15">The sequence shown here is derived from an EMBL/GenBank/DDBJ whole genome shotgun (WGS) entry which is preliminary data.</text>
</comment>
<proteinExistence type="inferred from homology"/>
<evidence type="ECO:0000256" key="2">
    <source>
        <dbReference type="ARBA" id="ARBA00005046"/>
    </source>
</evidence>
<reference evidence="15" key="1">
    <citation type="submission" date="2021-01" db="EMBL/GenBank/DDBJ databases">
        <authorList>
            <person name="Li R."/>
            <person name="Bekaert M."/>
        </authorList>
    </citation>
    <scope>NUCLEOTIDE SEQUENCE</scope>
    <source>
        <strain evidence="15">Farmed</strain>
    </source>
</reference>
<keyword evidence="12" id="KW-0511">Multifunctional enzyme</keyword>
<dbReference type="PROSITE" id="PS01078">
    <property type="entry name" value="MOCF_BIOSYNTHESIS_1"/>
    <property type="match status" value="1"/>
</dbReference>
<evidence type="ECO:0000256" key="3">
    <source>
        <dbReference type="ARBA" id="ARBA00007589"/>
    </source>
</evidence>
<dbReference type="PANTHER" id="PTHR10192">
    <property type="entry name" value="MOLYBDOPTERIN BIOSYNTHESIS PROTEIN"/>
    <property type="match status" value="1"/>
</dbReference>
<dbReference type="GO" id="GO:0099634">
    <property type="term" value="C:postsynaptic specialization membrane"/>
    <property type="evidence" value="ECO:0007669"/>
    <property type="project" value="GOC"/>
</dbReference>
<evidence type="ECO:0000256" key="9">
    <source>
        <dbReference type="ARBA" id="ARBA00022840"/>
    </source>
</evidence>
<comment type="catalytic activity">
    <reaction evidence="13">
        <text>molybdopterin + ATP + H(+) = adenylyl-molybdopterin + diphosphate</text>
        <dbReference type="Rhea" id="RHEA:31331"/>
        <dbReference type="ChEBI" id="CHEBI:15378"/>
        <dbReference type="ChEBI" id="CHEBI:30616"/>
        <dbReference type="ChEBI" id="CHEBI:33019"/>
        <dbReference type="ChEBI" id="CHEBI:58698"/>
        <dbReference type="ChEBI" id="CHEBI:62727"/>
    </reaction>
</comment>
<evidence type="ECO:0000256" key="10">
    <source>
        <dbReference type="ARBA" id="ARBA00022842"/>
    </source>
</evidence>
<dbReference type="EC" id="2.7.7.75" evidence="15"/>
<dbReference type="GO" id="GO:0061598">
    <property type="term" value="F:molybdopterin adenylyltransferase activity"/>
    <property type="evidence" value="ECO:0007669"/>
    <property type="project" value="UniProtKB-UniRule"/>
</dbReference>
<dbReference type="EMBL" id="CAHIKZ030000745">
    <property type="protein sequence ID" value="CAE1236523.1"/>
    <property type="molecule type" value="Genomic_DNA"/>
</dbReference>
<keyword evidence="16" id="KW-1185">Reference proteome</keyword>
<keyword evidence="5 13" id="KW-0500">Molybdenum</keyword>
<dbReference type="Proteomes" id="UP000597762">
    <property type="component" value="Unassembled WGS sequence"/>
</dbReference>
<evidence type="ECO:0000256" key="12">
    <source>
        <dbReference type="ARBA" id="ARBA00023268"/>
    </source>
</evidence>
<comment type="function">
    <text evidence="13">Catalyzes two steps in the biosynthesis of the molybdenum cofactor. In the first step, molybdopterin is adenylated. Subsequently, molybdate is inserted into adenylated molybdopterin and AMP is released.</text>
</comment>
<dbReference type="GO" id="GO:0030425">
    <property type="term" value="C:dendrite"/>
    <property type="evidence" value="ECO:0007669"/>
    <property type="project" value="TreeGrafter"/>
</dbReference>
<evidence type="ECO:0000313" key="16">
    <source>
        <dbReference type="Proteomes" id="UP000597762"/>
    </source>
</evidence>
<dbReference type="FunFam" id="3.40.980.10:FF:000002">
    <property type="entry name" value="Molybdopterin molybdenumtransferase"/>
    <property type="match status" value="1"/>
</dbReference>
<evidence type="ECO:0000259" key="14">
    <source>
        <dbReference type="SMART" id="SM00852"/>
    </source>
</evidence>
<dbReference type="GO" id="GO:0072579">
    <property type="term" value="P:glycine receptor clustering"/>
    <property type="evidence" value="ECO:0007669"/>
    <property type="project" value="TreeGrafter"/>
</dbReference>
<evidence type="ECO:0000313" key="15">
    <source>
        <dbReference type="EMBL" id="CAE1236523.1"/>
    </source>
</evidence>
<evidence type="ECO:0000256" key="1">
    <source>
        <dbReference type="ARBA" id="ARBA00001946"/>
    </source>
</evidence>
<dbReference type="EC" id="2.10.1.1" evidence="15"/>
<dbReference type="NCBIfam" id="TIGR00177">
    <property type="entry name" value="molyb_syn"/>
    <property type="match status" value="1"/>
</dbReference>
<dbReference type="Gene3D" id="2.170.190.11">
    <property type="entry name" value="Molybdopterin biosynthesis moea protein, domain 3"/>
    <property type="match status" value="1"/>
</dbReference>
<dbReference type="Pfam" id="PF03453">
    <property type="entry name" value="MoeA_N"/>
    <property type="match status" value="1"/>
</dbReference>
<comment type="similarity">
    <text evidence="3">In the N-terminal section; belongs to the MoaB/Mog family.</text>
</comment>
<evidence type="ECO:0000256" key="4">
    <source>
        <dbReference type="ARBA" id="ARBA00008339"/>
    </source>
</evidence>
<dbReference type="InterPro" id="IPR005110">
    <property type="entry name" value="MoeA_linker/N"/>
</dbReference>